<dbReference type="Gene3D" id="3.40.50.720">
    <property type="entry name" value="NAD(P)-binding Rossmann-like Domain"/>
    <property type="match status" value="1"/>
</dbReference>
<evidence type="ECO:0000256" key="1">
    <source>
        <dbReference type="ARBA" id="ARBA00006484"/>
    </source>
</evidence>
<dbReference type="SMART" id="SM00822">
    <property type="entry name" value="PKS_KR"/>
    <property type="match status" value="1"/>
</dbReference>
<evidence type="ECO:0000313" key="4">
    <source>
        <dbReference type="EMBL" id="ASJ73422.1"/>
    </source>
</evidence>
<dbReference type="PRINTS" id="PR00081">
    <property type="entry name" value="GDHRDH"/>
</dbReference>
<dbReference type="InterPro" id="IPR020904">
    <property type="entry name" value="Sc_DH/Rdtase_CS"/>
</dbReference>
<dbReference type="CDD" id="cd05233">
    <property type="entry name" value="SDR_c"/>
    <property type="match status" value="1"/>
</dbReference>
<keyword evidence="2 4" id="KW-0560">Oxidoreductase</keyword>
<protein>
    <submittedName>
        <fullName evidence="4">D-xylose 1-dehydrogenase</fullName>
        <ecNumber evidence="4">1.1.1.175</ecNumber>
    </submittedName>
</protein>
<dbReference type="SUPFAM" id="SSF51735">
    <property type="entry name" value="NAD(P)-binding Rossmann-fold domains"/>
    <property type="match status" value="1"/>
</dbReference>
<dbReference type="EMBL" id="CP018632">
    <property type="protein sequence ID" value="ASJ73422.1"/>
    <property type="molecule type" value="Genomic_DNA"/>
</dbReference>
<reference evidence="4 5" key="1">
    <citation type="submission" date="2016-12" db="EMBL/GenBank/DDBJ databases">
        <authorList>
            <person name="Song W.-J."/>
            <person name="Kurnit D.M."/>
        </authorList>
    </citation>
    <scope>NUCLEOTIDE SEQUENCE [LARGE SCALE GENOMIC DNA]</scope>
    <source>
        <strain evidence="4 5">IMCC3135</strain>
    </source>
</reference>
<dbReference type="EC" id="1.1.1.175" evidence="4"/>
<dbReference type="RefSeq" id="WP_205738085.1">
    <property type="nucleotide sequence ID" value="NZ_CP018632.1"/>
</dbReference>
<comment type="similarity">
    <text evidence="1">Belongs to the short-chain dehydrogenases/reductases (SDR) family.</text>
</comment>
<gene>
    <name evidence="4" type="primary">xylB_1</name>
    <name evidence="4" type="ORF">IMCC3135_16700</name>
</gene>
<dbReference type="AlphaFoldDB" id="A0A2Z2NPR7"/>
<proteinExistence type="inferred from homology"/>
<name>A0A2Z2NPR7_9GAMM</name>
<dbReference type="FunFam" id="3.40.50.720:FF:000084">
    <property type="entry name" value="Short-chain dehydrogenase reductase"/>
    <property type="match status" value="1"/>
</dbReference>
<dbReference type="PROSITE" id="PS00061">
    <property type="entry name" value="ADH_SHORT"/>
    <property type="match status" value="1"/>
</dbReference>
<dbReference type="PANTHER" id="PTHR43639:SF1">
    <property type="entry name" value="SHORT-CHAIN DEHYDROGENASE_REDUCTASE FAMILY PROTEIN"/>
    <property type="match status" value="1"/>
</dbReference>
<organism evidence="4 5">
    <name type="scientific">Granulosicoccus antarcticus IMCC3135</name>
    <dbReference type="NCBI Taxonomy" id="1192854"/>
    <lineage>
        <taxon>Bacteria</taxon>
        <taxon>Pseudomonadati</taxon>
        <taxon>Pseudomonadota</taxon>
        <taxon>Gammaproteobacteria</taxon>
        <taxon>Chromatiales</taxon>
        <taxon>Granulosicoccaceae</taxon>
        <taxon>Granulosicoccus</taxon>
    </lineage>
</organism>
<evidence type="ECO:0000256" key="2">
    <source>
        <dbReference type="ARBA" id="ARBA00023002"/>
    </source>
</evidence>
<dbReference type="GO" id="GO:0047838">
    <property type="term" value="F:D-xylose 1-dehydrogenase (NAD+) activity"/>
    <property type="evidence" value="ECO:0007669"/>
    <property type="project" value="UniProtKB-EC"/>
</dbReference>
<dbReference type="InterPro" id="IPR002347">
    <property type="entry name" value="SDR_fam"/>
</dbReference>
<evidence type="ECO:0000259" key="3">
    <source>
        <dbReference type="SMART" id="SM00822"/>
    </source>
</evidence>
<dbReference type="PANTHER" id="PTHR43639">
    <property type="entry name" value="OXIDOREDUCTASE, SHORT-CHAIN DEHYDROGENASE/REDUCTASE FAMILY (AFU_ORTHOLOGUE AFUA_5G02870)"/>
    <property type="match status" value="1"/>
</dbReference>
<dbReference type="Proteomes" id="UP000250079">
    <property type="component" value="Chromosome"/>
</dbReference>
<dbReference type="KEGG" id="gai:IMCC3135_16700"/>
<dbReference type="Pfam" id="PF13561">
    <property type="entry name" value="adh_short_C2"/>
    <property type="match status" value="1"/>
</dbReference>
<accession>A0A2Z2NPR7</accession>
<evidence type="ECO:0000313" key="5">
    <source>
        <dbReference type="Proteomes" id="UP000250079"/>
    </source>
</evidence>
<dbReference type="InterPro" id="IPR057326">
    <property type="entry name" value="KR_dom"/>
</dbReference>
<feature type="domain" description="Ketoreductase" evidence="3">
    <location>
        <begin position="14"/>
        <end position="204"/>
    </location>
</feature>
<sequence>MTSTHAIYPDLAGKVVAVTGGASGIGAAIVTAFHNQGAHVVFFDKDELAGAALAESLGNRVHFRALDLTDIEALTNRFAETAAMVGDFDVLVNNAARDDRHEIASVTPAYWREQLAVNLDHQFFSTQAVIPGMRKKGAGAIVNMSSIAWRVGLESAPAYVASKAAIEGLTHSLARELGPAGIRVNCLLPGFVRTQRQVDNWLTPEFEQRIKSSQCLTSFIEPEDIAEMVIMLTSDASRAVTNQTLVVDAGWT</sequence>
<dbReference type="InterPro" id="IPR036291">
    <property type="entry name" value="NAD(P)-bd_dom_sf"/>
</dbReference>
<dbReference type="PRINTS" id="PR00080">
    <property type="entry name" value="SDRFAMILY"/>
</dbReference>
<keyword evidence="5" id="KW-1185">Reference proteome</keyword>